<organism evidence="2 3">
    <name type="scientific">Lentinula aciculospora</name>
    <dbReference type="NCBI Taxonomy" id="153920"/>
    <lineage>
        <taxon>Eukaryota</taxon>
        <taxon>Fungi</taxon>
        <taxon>Dikarya</taxon>
        <taxon>Basidiomycota</taxon>
        <taxon>Agaricomycotina</taxon>
        <taxon>Agaricomycetes</taxon>
        <taxon>Agaricomycetidae</taxon>
        <taxon>Agaricales</taxon>
        <taxon>Marasmiineae</taxon>
        <taxon>Omphalotaceae</taxon>
        <taxon>Lentinula</taxon>
    </lineage>
</organism>
<name>A0A9W9DJ26_9AGAR</name>
<feature type="compositionally biased region" description="Basic and acidic residues" evidence="1">
    <location>
        <begin position="1"/>
        <end position="11"/>
    </location>
</feature>
<evidence type="ECO:0000313" key="2">
    <source>
        <dbReference type="EMBL" id="KAJ4472943.1"/>
    </source>
</evidence>
<dbReference type="Proteomes" id="UP001150266">
    <property type="component" value="Unassembled WGS sequence"/>
</dbReference>
<comment type="caution">
    <text evidence="2">The sequence shown here is derived from an EMBL/GenBank/DDBJ whole genome shotgun (WGS) entry which is preliminary data.</text>
</comment>
<protein>
    <submittedName>
        <fullName evidence="2">Uncharacterized protein</fullName>
    </submittedName>
</protein>
<sequence>MLSDPKPKELSQPENEPEDDDENLVPQEYKRATGQSTSLDTRVPFHSLEFRYCELELDARSGNATRLLELIRVSRFLYGSLQKLWTLSKTDAGILGSEEIEVRCCSNEISYGFDLRQVLLEPVRQGATTFKSLIPQSDTDLSDLPSISMAPSIQAPYFHVVVAKYFLGQRSSLSRMNNARLRARKYDSPAHLSPLLAAALDYHLELWGANFTWSLSSLSLFALKRV</sequence>
<evidence type="ECO:0000313" key="3">
    <source>
        <dbReference type="Proteomes" id="UP001150266"/>
    </source>
</evidence>
<proteinExistence type="predicted"/>
<feature type="region of interest" description="Disordered" evidence="1">
    <location>
        <begin position="1"/>
        <end position="33"/>
    </location>
</feature>
<evidence type="ECO:0000256" key="1">
    <source>
        <dbReference type="SAM" id="MobiDB-lite"/>
    </source>
</evidence>
<dbReference type="EMBL" id="JAOTPV010000018">
    <property type="protein sequence ID" value="KAJ4472943.1"/>
    <property type="molecule type" value="Genomic_DNA"/>
</dbReference>
<reference evidence="2" key="1">
    <citation type="submission" date="2022-08" db="EMBL/GenBank/DDBJ databases">
        <title>A Global Phylogenomic Analysis of the Shiitake Genus Lentinula.</title>
        <authorList>
            <consortium name="DOE Joint Genome Institute"/>
            <person name="Sierra-Patev S."/>
            <person name="Min B."/>
            <person name="Naranjo-Ortiz M."/>
            <person name="Looney B."/>
            <person name="Konkel Z."/>
            <person name="Slot J.C."/>
            <person name="Sakamoto Y."/>
            <person name="Steenwyk J.L."/>
            <person name="Rokas A."/>
            <person name="Carro J."/>
            <person name="Camarero S."/>
            <person name="Ferreira P."/>
            <person name="Molpeceres G."/>
            <person name="Ruiz-Duenas F.J."/>
            <person name="Serrano A."/>
            <person name="Henrissat B."/>
            <person name="Drula E."/>
            <person name="Hughes K.W."/>
            <person name="Mata J.L."/>
            <person name="Ishikawa N.K."/>
            <person name="Vargas-Isla R."/>
            <person name="Ushijima S."/>
            <person name="Smith C.A."/>
            <person name="Ahrendt S."/>
            <person name="Andreopoulos W."/>
            <person name="He G."/>
            <person name="Labutti K."/>
            <person name="Lipzen A."/>
            <person name="Ng V."/>
            <person name="Riley R."/>
            <person name="Sandor L."/>
            <person name="Barry K."/>
            <person name="Martinez A.T."/>
            <person name="Xiao Y."/>
            <person name="Gibbons J.G."/>
            <person name="Terashima K."/>
            <person name="Grigoriev I.V."/>
            <person name="Hibbett D.S."/>
        </authorList>
    </citation>
    <scope>NUCLEOTIDE SEQUENCE</scope>
    <source>
        <strain evidence="2">JLM2183</strain>
    </source>
</reference>
<dbReference type="AlphaFoldDB" id="A0A9W9DJ26"/>
<accession>A0A9W9DJ26</accession>
<keyword evidence="3" id="KW-1185">Reference proteome</keyword>
<gene>
    <name evidence="2" type="ORF">J3R30DRAFT_3782402</name>
</gene>